<dbReference type="SMART" id="SM00960">
    <property type="entry name" value="Robl_LC7"/>
    <property type="match status" value="1"/>
</dbReference>
<sequence length="201" mass="21479">MVEHAGRMHTARLLDSAGRPRRCSPPDGHGAKRRPGSGQALARTEAVREAYARCGERMSGEDERMALDRGLDWLLDDLTGRVEHVRHALVLSNDGLVTGASTGLAREDAEHLAAVSSGLHSLARGSGRHFRAGRARQTMVEFDEALLFVTAAGEGSCLCVLSAAEADVGQVAYEMTLLVNRVGEHLGVAMRNDGAEGQDLL</sequence>
<evidence type="ECO:0000313" key="4">
    <source>
        <dbReference type="Proteomes" id="UP000498980"/>
    </source>
</evidence>
<comment type="caution">
    <text evidence="3">The sequence shown here is derived from an EMBL/GenBank/DDBJ whole genome shotgun (WGS) entry which is preliminary data.</text>
</comment>
<organism evidence="3 4">
    <name type="scientific">Streptomyces fulvorobeus</name>
    <dbReference type="NCBI Taxonomy" id="284028"/>
    <lineage>
        <taxon>Bacteria</taxon>
        <taxon>Bacillati</taxon>
        <taxon>Actinomycetota</taxon>
        <taxon>Actinomycetes</taxon>
        <taxon>Kitasatosporales</taxon>
        <taxon>Streptomycetaceae</taxon>
        <taxon>Streptomyces</taxon>
    </lineage>
</organism>
<reference evidence="3 4" key="1">
    <citation type="submission" date="2020-05" db="EMBL/GenBank/DDBJ databases">
        <title>Whole genome shotgun sequence of Streptomyces fulvorobeus NBRC 15897.</title>
        <authorList>
            <person name="Komaki H."/>
            <person name="Tamura T."/>
        </authorList>
    </citation>
    <scope>NUCLEOTIDE SEQUENCE [LARGE SCALE GENOMIC DNA]</scope>
    <source>
        <strain evidence="3 4">NBRC 15897</strain>
    </source>
</reference>
<feature type="domain" description="Roadblock/LAMTOR2" evidence="2">
    <location>
        <begin position="72"/>
        <end position="162"/>
    </location>
</feature>
<feature type="region of interest" description="Disordered" evidence="1">
    <location>
        <begin position="1"/>
        <end position="40"/>
    </location>
</feature>
<evidence type="ECO:0000313" key="3">
    <source>
        <dbReference type="EMBL" id="GFN00987.1"/>
    </source>
</evidence>
<dbReference type="PANTHER" id="PTHR36222:SF1">
    <property type="entry name" value="SERINE PROTEASE INHIBITOR RV3364C"/>
    <property type="match status" value="1"/>
</dbReference>
<dbReference type="InterPro" id="IPR053141">
    <property type="entry name" value="Mycobact_SerProt_Inhib_Rv3364c"/>
</dbReference>
<proteinExistence type="predicted"/>
<dbReference type="Pfam" id="PF03259">
    <property type="entry name" value="Robl_LC7"/>
    <property type="match status" value="1"/>
</dbReference>
<evidence type="ECO:0000256" key="1">
    <source>
        <dbReference type="SAM" id="MobiDB-lite"/>
    </source>
</evidence>
<name>A0A7J0CH04_9ACTN</name>
<dbReference type="SUPFAM" id="SSF103196">
    <property type="entry name" value="Roadblock/LC7 domain"/>
    <property type="match status" value="1"/>
</dbReference>
<dbReference type="AlphaFoldDB" id="A0A7J0CH04"/>
<protein>
    <recommendedName>
        <fullName evidence="2">Roadblock/LAMTOR2 domain-containing protein</fullName>
    </recommendedName>
</protein>
<dbReference type="Proteomes" id="UP000498980">
    <property type="component" value="Unassembled WGS sequence"/>
</dbReference>
<evidence type="ECO:0000259" key="2">
    <source>
        <dbReference type="SMART" id="SM00960"/>
    </source>
</evidence>
<gene>
    <name evidence="3" type="ORF">Sfulv_57970</name>
</gene>
<keyword evidence="4" id="KW-1185">Reference proteome</keyword>
<dbReference type="InterPro" id="IPR004942">
    <property type="entry name" value="Roadblock/LAMTOR2_dom"/>
</dbReference>
<dbReference type="PANTHER" id="PTHR36222">
    <property type="entry name" value="SERINE PROTEASE INHIBITOR RV3364C"/>
    <property type="match status" value="1"/>
</dbReference>
<accession>A0A7J0CH04</accession>
<dbReference type="EMBL" id="BLWC01000001">
    <property type="protein sequence ID" value="GFN00987.1"/>
    <property type="molecule type" value="Genomic_DNA"/>
</dbReference>
<dbReference type="Gene3D" id="3.30.450.30">
    <property type="entry name" value="Dynein light chain 2a, cytoplasmic"/>
    <property type="match status" value="1"/>
</dbReference>